<evidence type="ECO:0000313" key="8">
    <source>
        <dbReference type="EMBL" id="KAK8383538.1"/>
    </source>
</evidence>
<comment type="caution">
    <text evidence="8">The sequence shown here is derived from an EMBL/GenBank/DDBJ whole genome shotgun (WGS) entry which is preliminary data.</text>
</comment>
<feature type="transmembrane region" description="Helical" evidence="7">
    <location>
        <begin position="96"/>
        <end position="114"/>
    </location>
</feature>
<name>A0AAW0T8J8_SCYPA</name>
<sequence length="301" mass="33981">MGTFMGHVLPGSFFGTFACWWIYNVFLRYHACMRATAQGGAGARTPYINTCTFPCRCLPRLPVEACMKVSVVVIGIIGELVTGFEDGHFVHLGNAQHMTMYFFFGLNGVVDILTHYRLPLPPASDYVSAALAFCMEGVLFLYHLHGRTPMDVQLHMLLMYVVAGNIVAILLEMYYRRSVMPALLRCYFTLLQGTWFIQVGYILYPPIGNHWNENDHGQMMIVTLMFCWHNGVVFTLMLLICFLVHAQVRMLSNGALYRILHPLTSSFPSSSSASLSSVAQFSKMDSEQVRRIIDDSDEEDV</sequence>
<dbReference type="PANTHER" id="PTHR16007:SF15">
    <property type="entry name" value="TRANSMEMBRANE PROTEIN 45B"/>
    <property type="match status" value="1"/>
</dbReference>
<comment type="subcellular location">
    <subcellularLocation>
        <location evidence="1">Membrane</location>
        <topology evidence="1">Multi-pass membrane protein</topology>
    </subcellularLocation>
</comment>
<evidence type="ECO:0000256" key="7">
    <source>
        <dbReference type="SAM" id="Phobius"/>
    </source>
</evidence>
<dbReference type="PANTHER" id="PTHR16007">
    <property type="entry name" value="EPIDIDYMAL MEMBRANE PROTEIN E9-RELATED"/>
    <property type="match status" value="1"/>
</dbReference>
<proteinExistence type="inferred from homology"/>
<organism evidence="8 9">
    <name type="scientific">Scylla paramamosain</name>
    <name type="common">Mud crab</name>
    <dbReference type="NCBI Taxonomy" id="85552"/>
    <lineage>
        <taxon>Eukaryota</taxon>
        <taxon>Metazoa</taxon>
        <taxon>Ecdysozoa</taxon>
        <taxon>Arthropoda</taxon>
        <taxon>Crustacea</taxon>
        <taxon>Multicrustacea</taxon>
        <taxon>Malacostraca</taxon>
        <taxon>Eumalacostraca</taxon>
        <taxon>Eucarida</taxon>
        <taxon>Decapoda</taxon>
        <taxon>Pleocyemata</taxon>
        <taxon>Brachyura</taxon>
        <taxon>Eubrachyura</taxon>
        <taxon>Portunoidea</taxon>
        <taxon>Portunidae</taxon>
        <taxon>Portuninae</taxon>
        <taxon>Scylla</taxon>
    </lineage>
</organism>
<feature type="region of interest" description="Disordered" evidence="6">
    <location>
        <begin position="280"/>
        <end position="301"/>
    </location>
</feature>
<evidence type="ECO:0000256" key="1">
    <source>
        <dbReference type="ARBA" id="ARBA00004141"/>
    </source>
</evidence>
<evidence type="ECO:0000256" key="5">
    <source>
        <dbReference type="ARBA" id="ARBA00023136"/>
    </source>
</evidence>
<dbReference type="AlphaFoldDB" id="A0AAW0T8J8"/>
<dbReference type="EMBL" id="JARAKH010000036">
    <property type="protein sequence ID" value="KAK8383539.1"/>
    <property type="molecule type" value="Genomic_DNA"/>
</dbReference>
<feature type="transmembrane region" description="Helical" evidence="7">
    <location>
        <begin position="126"/>
        <end position="145"/>
    </location>
</feature>
<evidence type="ECO:0000313" key="9">
    <source>
        <dbReference type="Proteomes" id="UP001487740"/>
    </source>
</evidence>
<feature type="transmembrane region" description="Helical" evidence="7">
    <location>
        <begin position="187"/>
        <end position="207"/>
    </location>
</feature>
<evidence type="ECO:0000256" key="3">
    <source>
        <dbReference type="ARBA" id="ARBA00022692"/>
    </source>
</evidence>
<feature type="compositionally biased region" description="Basic and acidic residues" evidence="6">
    <location>
        <begin position="284"/>
        <end position="294"/>
    </location>
</feature>
<evidence type="ECO:0000256" key="6">
    <source>
        <dbReference type="SAM" id="MobiDB-lite"/>
    </source>
</evidence>
<dbReference type="Pfam" id="PF04819">
    <property type="entry name" value="DUF716"/>
    <property type="match status" value="1"/>
</dbReference>
<dbReference type="Proteomes" id="UP001487740">
    <property type="component" value="Unassembled WGS sequence"/>
</dbReference>
<dbReference type="InterPro" id="IPR006904">
    <property type="entry name" value="DUF716"/>
</dbReference>
<feature type="transmembrane region" description="Helical" evidence="7">
    <location>
        <begin position="157"/>
        <end position="175"/>
    </location>
</feature>
<evidence type="ECO:0000256" key="4">
    <source>
        <dbReference type="ARBA" id="ARBA00022989"/>
    </source>
</evidence>
<evidence type="ECO:0008006" key="10">
    <source>
        <dbReference type="Google" id="ProtNLM"/>
    </source>
</evidence>
<feature type="transmembrane region" description="Helical" evidence="7">
    <location>
        <begin position="219"/>
        <end position="244"/>
    </location>
</feature>
<dbReference type="EMBL" id="JARAKH010000036">
    <property type="protein sequence ID" value="KAK8383538.1"/>
    <property type="molecule type" value="Genomic_DNA"/>
</dbReference>
<keyword evidence="4 7" id="KW-1133">Transmembrane helix</keyword>
<comment type="similarity">
    <text evidence="2">Belongs to the TMEM45 family.</text>
</comment>
<gene>
    <name evidence="8" type="ORF">O3P69_015772</name>
</gene>
<accession>A0AAW0T8J8</accession>
<keyword evidence="5 7" id="KW-0472">Membrane</keyword>
<keyword evidence="9" id="KW-1185">Reference proteome</keyword>
<feature type="transmembrane region" description="Helical" evidence="7">
    <location>
        <begin position="65"/>
        <end position="84"/>
    </location>
</feature>
<evidence type="ECO:0000256" key="2">
    <source>
        <dbReference type="ARBA" id="ARBA00006948"/>
    </source>
</evidence>
<protein>
    <recommendedName>
        <fullName evidence="10">Transmembrane protein 45B</fullName>
    </recommendedName>
</protein>
<keyword evidence="3 7" id="KW-0812">Transmembrane</keyword>
<feature type="transmembrane region" description="Helical" evidence="7">
    <location>
        <begin position="6"/>
        <end position="26"/>
    </location>
</feature>
<reference evidence="8 9" key="1">
    <citation type="submission" date="2023-03" db="EMBL/GenBank/DDBJ databases">
        <title>High-quality genome of Scylla paramamosain provides insights in environmental adaptation.</title>
        <authorList>
            <person name="Zhang L."/>
        </authorList>
    </citation>
    <scope>NUCLEOTIDE SEQUENCE [LARGE SCALE GENOMIC DNA]</scope>
    <source>
        <strain evidence="8">LZ_2023a</strain>
        <tissue evidence="8">Muscle</tissue>
    </source>
</reference>
<dbReference type="GO" id="GO:0016020">
    <property type="term" value="C:membrane"/>
    <property type="evidence" value="ECO:0007669"/>
    <property type="project" value="UniProtKB-SubCell"/>
</dbReference>
<dbReference type="InterPro" id="IPR042127">
    <property type="entry name" value="TMEM45"/>
</dbReference>